<reference evidence="1 2" key="1">
    <citation type="journal article" date="2023" name="Int. J. Syst. Evol. Microbiol.">
        <title>The observation of taxonomic boundaries for the 16SrII and 16SrXXV phytoplasmas using genome-based delimitation.</title>
        <authorList>
            <person name="Rodrigues Jardim B."/>
            <person name="Tran-Nguyen L.T.T."/>
            <person name="Gambley C."/>
            <person name="Al-Sadi A.M."/>
            <person name="Al-Subhi A.M."/>
            <person name="Foissac X."/>
            <person name="Salar P."/>
            <person name="Cai H."/>
            <person name="Yang J.Y."/>
            <person name="Davis R."/>
            <person name="Jones L."/>
            <person name="Rodoni B."/>
            <person name="Constable F.E."/>
        </authorList>
    </citation>
    <scope>NUCLEOTIDE SEQUENCE [LARGE SCALE GENOMIC DNA]</scope>
    <source>
        <strain evidence="1">BAWM-322</strain>
    </source>
</reference>
<sequence length="72" mass="8457">MNKISLSNLMDIKILFNDCQKIILNDYIIKLIKNGVYLDHRQIITQKPFIVMNSTNEWVAYYQPIRLGAKEA</sequence>
<accession>A0ABU8ZT79</accession>
<keyword evidence="2" id="KW-1185">Reference proteome</keyword>
<gene>
    <name evidence="1" type="ORF">OC725_02910</name>
</gene>
<dbReference type="EMBL" id="JAOSIK010000077">
    <property type="protein sequence ID" value="MEK0312195.1"/>
    <property type="molecule type" value="Genomic_DNA"/>
</dbReference>
<protein>
    <submittedName>
        <fullName evidence="1">Uncharacterized protein</fullName>
    </submittedName>
</protein>
<organism evidence="1 2">
    <name type="scientific">Candidatus Phytoplasma fabacearum</name>
    <dbReference type="NCBI Taxonomy" id="2982628"/>
    <lineage>
        <taxon>Bacteria</taxon>
        <taxon>Bacillati</taxon>
        <taxon>Mycoplasmatota</taxon>
        <taxon>Mollicutes</taxon>
        <taxon>Acholeplasmatales</taxon>
        <taxon>Acholeplasmataceae</taxon>
        <taxon>Candidatus Phytoplasma</taxon>
        <taxon>16SrII (Peanut WB group)</taxon>
    </lineage>
</organism>
<dbReference type="Proteomes" id="UP001382955">
    <property type="component" value="Unassembled WGS sequence"/>
</dbReference>
<comment type="caution">
    <text evidence="1">The sequence shown here is derived from an EMBL/GenBank/DDBJ whole genome shotgun (WGS) entry which is preliminary data.</text>
</comment>
<evidence type="ECO:0000313" key="1">
    <source>
        <dbReference type="EMBL" id="MEK0312195.1"/>
    </source>
</evidence>
<name>A0ABU8ZT79_9MOLU</name>
<evidence type="ECO:0000313" key="2">
    <source>
        <dbReference type="Proteomes" id="UP001382955"/>
    </source>
</evidence>
<dbReference type="RefSeq" id="WP_304512707.1">
    <property type="nucleotide sequence ID" value="NZ_JAOSIK010000077.1"/>
</dbReference>
<proteinExistence type="predicted"/>